<organism evidence="3 4">
    <name type="scientific">Gordonia phage BritBrat</name>
    <dbReference type="NCBI Taxonomy" id="1838064"/>
    <lineage>
        <taxon>Viruses</taxon>
        <taxon>Duplodnaviria</taxon>
        <taxon>Heunggongvirae</taxon>
        <taxon>Uroviricota</taxon>
        <taxon>Caudoviricetes</taxon>
        <taxon>Britbratvirus</taxon>
        <taxon>Britbratvirus britbrat</taxon>
    </lineage>
</organism>
<evidence type="ECO:0000313" key="3">
    <source>
        <dbReference type="EMBL" id="ANA85215.1"/>
    </source>
</evidence>
<keyword evidence="2" id="KW-1035">Host cytoplasm</keyword>
<dbReference type="KEGG" id="vg:28802852"/>
<keyword evidence="1" id="KW-0946">Virion</keyword>
<accession>A0A166XYQ6</accession>
<dbReference type="Pfam" id="PF03864">
    <property type="entry name" value="Phage_cap_E"/>
    <property type="match status" value="1"/>
</dbReference>
<dbReference type="Proteomes" id="UP000202279">
    <property type="component" value="Segment"/>
</dbReference>
<keyword evidence="4" id="KW-1185">Reference proteome</keyword>
<dbReference type="OrthoDB" id="3825at10239"/>
<dbReference type="GeneID" id="28802852"/>
<dbReference type="Gene3D" id="3.90.1690.10">
    <property type="entry name" value="phage-related protein like domain"/>
    <property type="match status" value="1"/>
</dbReference>
<protein>
    <submittedName>
        <fullName evidence="3">Major capsid protein</fullName>
    </submittedName>
</protein>
<dbReference type="InterPro" id="IPR053738">
    <property type="entry name" value="Lambda_capsid_assembly"/>
</dbReference>
<dbReference type="RefSeq" id="YP_009276534.1">
    <property type="nucleotide sequence ID" value="NC_030942.1"/>
</dbReference>
<proteinExistence type="predicted"/>
<evidence type="ECO:0000256" key="2">
    <source>
        <dbReference type="ARBA" id="ARBA00023200"/>
    </source>
</evidence>
<keyword evidence="1" id="KW-0167">Capsid protein</keyword>
<gene>
    <name evidence="3" type="primary">7</name>
    <name evidence="3" type="ORF">PBI_BRITBRAT_7</name>
</gene>
<dbReference type="EMBL" id="KU998233">
    <property type="protein sequence ID" value="ANA85215.1"/>
    <property type="molecule type" value="Genomic_DNA"/>
</dbReference>
<evidence type="ECO:0000313" key="4">
    <source>
        <dbReference type="Proteomes" id="UP000202279"/>
    </source>
</evidence>
<sequence>MALWTDVIDPATLTGYVRQSMADYEASKGSLSVFLPNRTVPDIVARFTAGQSGLLDAAEYRSYDAEASIGGPPEAKRVTLELPPLGRKVRVSEYDQLRMRGTDQDELVLNSILNTAAIVGRAISDRAEVARGAVINSGKAAINENGFIAEADFGRDASLTVTASTLWSVSASASPLTNLRLWADAMSDLNGDRPGAALMSTRVYNAMTTCAEFRALAATTAGTPNIVTRDYVQQVLTSFNLPQIVVFDRKVRVAGTVQRVIPDNKVFLLPAPTDPNSPDGTDLGGTWWGQTLESMEPDYGVAAGEQPGVVVGAFKTKDPIGVWVHGAAIGLPVLANANLSLAATVL</sequence>
<name>A0A166XYQ6_9CAUD</name>
<dbReference type="GO" id="GO:0019028">
    <property type="term" value="C:viral capsid"/>
    <property type="evidence" value="ECO:0007669"/>
    <property type="project" value="UniProtKB-KW"/>
</dbReference>
<dbReference type="InterPro" id="IPR005564">
    <property type="entry name" value="Major_capsid_GpE"/>
</dbReference>
<reference evidence="4" key="1">
    <citation type="submission" date="2016-03" db="EMBL/GenBank/DDBJ databases">
        <authorList>
            <person name="Ploux O."/>
        </authorList>
    </citation>
    <scope>NUCLEOTIDE SEQUENCE [LARGE SCALE GENOMIC DNA]</scope>
</reference>
<evidence type="ECO:0000256" key="1">
    <source>
        <dbReference type="ARBA" id="ARBA00022561"/>
    </source>
</evidence>